<evidence type="ECO:0000256" key="4">
    <source>
        <dbReference type="ARBA" id="ARBA00022692"/>
    </source>
</evidence>
<dbReference type="PANTHER" id="PTHR22926">
    <property type="entry name" value="PHOSPHO-N-ACETYLMURAMOYL-PENTAPEPTIDE-TRANSFERASE"/>
    <property type="match status" value="1"/>
</dbReference>
<feature type="transmembrane region" description="Helical" evidence="7">
    <location>
        <begin position="322"/>
        <end position="344"/>
    </location>
</feature>
<dbReference type="GO" id="GO:0016780">
    <property type="term" value="F:phosphotransferase activity, for other substituted phosphate groups"/>
    <property type="evidence" value="ECO:0007669"/>
    <property type="project" value="InterPro"/>
</dbReference>
<protein>
    <recommendedName>
        <fullName evidence="10">Undecaprenyl-phosphate alpha-N-acetylglucosaminyl 1-phosphate transferase</fullName>
    </recommendedName>
</protein>
<feature type="transmembrane region" description="Helical" evidence="7">
    <location>
        <begin position="58"/>
        <end position="76"/>
    </location>
</feature>
<evidence type="ECO:0000256" key="5">
    <source>
        <dbReference type="ARBA" id="ARBA00022989"/>
    </source>
</evidence>
<dbReference type="AlphaFoldDB" id="A0A1F4VIQ3"/>
<dbReference type="PANTHER" id="PTHR22926:SF3">
    <property type="entry name" value="UNDECAPRENYL-PHOSPHATE ALPHA-N-ACETYLGLUCOSAMINYL 1-PHOSPHATE TRANSFERASE"/>
    <property type="match status" value="1"/>
</dbReference>
<keyword evidence="3" id="KW-0808">Transferase</keyword>
<dbReference type="GO" id="GO:0005886">
    <property type="term" value="C:plasma membrane"/>
    <property type="evidence" value="ECO:0007669"/>
    <property type="project" value="UniProtKB-SubCell"/>
</dbReference>
<feature type="transmembrane region" description="Helical" evidence="7">
    <location>
        <begin position="226"/>
        <end position="244"/>
    </location>
</feature>
<evidence type="ECO:0000256" key="6">
    <source>
        <dbReference type="ARBA" id="ARBA00023136"/>
    </source>
</evidence>
<feature type="transmembrane region" description="Helical" evidence="7">
    <location>
        <begin position="174"/>
        <end position="192"/>
    </location>
</feature>
<comment type="subcellular location">
    <subcellularLocation>
        <location evidence="1">Cell membrane</location>
        <topology evidence="1">Multi-pass membrane protein</topology>
    </subcellularLocation>
</comment>
<dbReference type="GO" id="GO:0009103">
    <property type="term" value="P:lipopolysaccharide biosynthetic process"/>
    <property type="evidence" value="ECO:0007669"/>
    <property type="project" value="TreeGrafter"/>
</dbReference>
<evidence type="ECO:0000313" key="8">
    <source>
        <dbReference type="EMBL" id="OGC56758.1"/>
    </source>
</evidence>
<dbReference type="STRING" id="1802630.A3H26_02295"/>
<evidence type="ECO:0000313" key="9">
    <source>
        <dbReference type="Proteomes" id="UP000177763"/>
    </source>
</evidence>
<dbReference type="GO" id="GO:0044038">
    <property type="term" value="P:cell wall macromolecule biosynthetic process"/>
    <property type="evidence" value="ECO:0007669"/>
    <property type="project" value="TreeGrafter"/>
</dbReference>
<evidence type="ECO:0008006" key="10">
    <source>
        <dbReference type="Google" id="ProtNLM"/>
    </source>
</evidence>
<proteinExistence type="predicted"/>
<feature type="transmembrane region" description="Helical" evidence="7">
    <location>
        <begin position="282"/>
        <end position="302"/>
    </location>
</feature>
<feature type="transmembrane region" description="Helical" evidence="7">
    <location>
        <begin position="250"/>
        <end position="270"/>
    </location>
</feature>
<feature type="transmembrane region" description="Helical" evidence="7">
    <location>
        <begin position="386"/>
        <end position="405"/>
    </location>
</feature>
<feature type="transmembrane region" description="Helical" evidence="7">
    <location>
        <begin position="438"/>
        <end position="457"/>
    </location>
</feature>
<keyword evidence="4 7" id="KW-0812">Transmembrane</keyword>
<dbReference type="CDD" id="cd06853">
    <property type="entry name" value="GT_WecA_like"/>
    <property type="match status" value="1"/>
</dbReference>
<feature type="transmembrane region" description="Helical" evidence="7">
    <location>
        <begin position="139"/>
        <end position="159"/>
    </location>
</feature>
<accession>A0A1F4VIQ3</accession>
<name>A0A1F4VIQ3_UNCKA</name>
<organism evidence="8 9">
    <name type="scientific">candidate division WWE3 bacterium RIFCSPLOWO2_12_FULL_36_10</name>
    <dbReference type="NCBI Taxonomy" id="1802630"/>
    <lineage>
        <taxon>Bacteria</taxon>
        <taxon>Katanobacteria</taxon>
    </lineage>
</organism>
<feature type="transmembrane region" description="Helical" evidence="7">
    <location>
        <begin position="107"/>
        <end position="127"/>
    </location>
</feature>
<feature type="transmembrane region" description="Helical" evidence="7">
    <location>
        <begin position="356"/>
        <end position="374"/>
    </location>
</feature>
<evidence type="ECO:0000256" key="1">
    <source>
        <dbReference type="ARBA" id="ARBA00004651"/>
    </source>
</evidence>
<evidence type="ECO:0000256" key="7">
    <source>
        <dbReference type="SAM" id="Phobius"/>
    </source>
</evidence>
<keyword evidence="5 7" id="KW-1133">Transmembrane helix</keyword>
<comment type="caution">
    <text evidence="8">The sequence shown here is derived from an EMBL/GenBank/DDBJ whole genome shotgun (WGS) entry which is preliminary data.</text>
</comment>
<evidence type="ECO:0000256" key="2">
    <source>
        <dbReference type="ARBA" id="ARBA00022475"/>
    </source>
</evidence>
<dbReference type="Proteomes" id="UP000177763">
    <property type="component" value="Unassembled WGS sequence"/>
</dbReference>
<keyword evidence="2" id="KW-1003">Cell membrane</keyword>
<dbReference type="GO" id="GO:0071555">
    <property type="term" value="P:cell wall organization"/>
    <property type="evidence" value="ECO:0007669"/>
    <property type="project" value="TreeGrafter"/>
</dbReference>
<gene>
    <name evidence="8" type="ORF">A3H26_02295</name>
</gene>
<sequence length="541" mass="59570">MKKVLAFIGKFSIRNEGLRSKARSLLFSLQKKTHSSPGLKALESSAAENKLSVDYSEHFLQIVVVNLALVIFQFIYLSLRYKFLNSVIPFWYVMSWGTQQLSTKSHIFLIPFISLIILVLGIIFSILSKKYHLRYGLELILATVTASNFLLLYSLFKIINTSSIAFDPLLDPSIAKLVMPLLTSAVLVYLITPKFIEYAKEKGTITDPSIHEHPGMILKKPSARGGGVIFSLAFVLVSTLFIPFSKQTVALYLAVLFTALISFLDDIANTNPSTKYKLFGNALFRLLVLQPLSILFLLAAQIKIFFIGNPFDGLLLFDKFKINLGGFVIAPIAAIITLVWILWIMNMISFSNGVDGQYSGIVGISAIVIAFLALRSSPNHLPQQNIAILGAIMAGASFGLIPYTWHPSKIMWSFGATSAGLILASLSIMAGAKIATSTIVLLIPFMDALITVVRRIIQRKAPYKGDRGHLHHLLLDRGWGPKKIAVFYWITTAVFGIIALISSDKALPLIIMTASGVVAFSLIVLNLKSKKDTQISQISGL</sequence>
<keyword evidence="6 7" id="KW-0472">Membrane</keyword>
<dbReference type="Pfam" id="PF00953">
    <property type="entry name" value="Glycos_transf_4"/>
    <property type="match status" value="1"/>
</dbReference>
<dbReference type="InterPro" id="IPR000715">
    <property type="entry name" value="Glycosyl_transferase_4"/>
</dbReference>
<reference evidence="8 9" key="1">
    <citation type="journal article" date="2016" name="Nat. Commun.">
        <title>Thousands of microbial genomes shed light on interconnected biogeochemical processes in an aquifer system.</title>
        <authorList>
            <person name="Anantharaman K."/>
            <person name="Brown C.T."/>
            <person name="Hug L.A."/>
            <person name="Sharon I."/>
            <person name="Castelle C.J."/>
            <person name="Probst A.J."/>
            <person name="Thomas B.C."/>
            <person name="Singh A."/>
            <person name="Wilkins M.J."/>
            <person name="Karaoz U."/>
            <person name="Brodie E.L."/>
            <person name="Williams K.H."/>
            <person name="Hubbard S.S."/>
            <person name="Banfield J.F."/>
        </authorList>
    </citation>
    <scope>NUCLEOTIDE SEQUENCE [LARGE SCALE GENOMIC DNA]</scope>
</reference>
<dbReference type="EMBL" id="MEVN01000030">
    <property type="protein sequence ID" value="OGC56758.1"/>
    <property type="molecule type" value="Genomic_DNA"/>
</dbReference>
<evidence type="ECO:0000256" key="3">
    <source>
        <dbReference type="ARBA" id="ARBA00022679"/>
    </source>
</evidence>
<feature type="transmembrane region" description="Helical" evidence="7">
    <location>
        <begin position="507"/>
        <end position="527"/>
    </location>
</feature>
<feature type="transmembrane region" description="Helical" evidence="7">
    <location>
        <begin position="412"/>
        <end position="432"/>
    </location>
</feature>
<feature type="transmembrane region" description="Helical" evidence="7">
    <location>
        <begin position="484"/>
        <end position="501"/>
    </location>
</feature>